<dbReference type="EMBL" id="AP025739">
    <property type="protein sequence ID" value="BDI29088.1"/>
    <property type="molecule type" value="Genomic_DNA"/>
</dbReference>
<dbReference type="Pfam" id="PF18753">
    <property type="entry name" value="Nmad2"/>
    <property type="match status" value="1"/>
</dbReference>
<accession>A0A402CUS1</accession>
<dbReference type="RefSeq" id="WP_119321174.1">
    <property type="nucleotide sequence ID" value="NZ_AP025739.1"/>
</dbReference>
<dbReference type="KEGG" id="ccot:CCAX7_11390"/>
<dbReference type="OrthoDB" id="2080678at2"/>
<protein>
    <submittedName>
        <fullName evidence="1">Uncharacterized protein</fullName>
    </submittedName>
</protein>
<proteinExistence type="predicted"/>
<gene>
    <name evidence="1" type="ORF">CCAX7_11390</name>
</gene>
<dbReference type="Proteomes" id="UP000287394">
    <property type="component" value="Chromosome"/>
</dbReference>
<evidence type="ECO:0000313" key="1">
    <source>
        <dbReference type="EMBL" id="BDI29088.1"/>
    </source>
</evidence>
<dbReference type="AlphaFoldDB" id="A0A402CUS1"/>
<name>A0A402CUS1_9BACT</name>
<dbReference type="InterPro" id="IPR041180">
    <property type="entry name" value="Nmad2"/>
</dbReference>
<sequence length="203" mass="23224">MRIHSYVLDHDYGFAPNPFHGFCTLATCKPKIRQVAEVGDYVIGTGCAKRHRTGYLIYYMVIEEIITYDEYWGDTRFQRKRPNLRGSKMQAFGDNIYHLDLGTGLWVQENSFHSLKDGSINNINLQDDTKSINVLVASDFAYWGGSGPLIPSAFRNFQGYDICAKRGHKNRFPDALVQAYTKWLYSFQATGCLGDPLDWIRSD</sequence>
<organism evidence="1 2">
    <name type="scientific">Capsulimonas corticalis</name>
    <dbReference type="NCBI Taxonomy" id="2219043"/>
    <lineage>
        <taxon>Bacteria</taxon>
        <taxon>Bacillati</taxon>
        <taxon>Armatimonadota</taxon>
        <taxon>Armatimonadia</taxon>
        <taxon>Capsulimonadales</taxon>
        <taxon>Capsulimonadaceae</taxon>
        <taxon>Capsulimonas</taxon>
    </lineage>
</organism>
<keyword evidence="2" id="KW-1185">Reference proteome</keyword>
<reference evidence="1 2" key="1">
    <citation type="journal article" date="2019" name="Int. J. Syst. Evol. Microbiol.">
        <title>Capsulimonas corticalis gen. nov., sp. nov., an aerobic capsulated bacterium, of a novel bacterial order, Capsulimonadales ord. nov., of the class Armatimonadia of the phylum Armatimonadetes.</title>
        <authorList>
            <person name="Li J."/>
            <person name="Kudo C."/>
            <person name="Tonouchi A."/>
        </authorList>
    </citation>
    <scope>NUCLEOTIDE SEQUENCE [LARGE SCALE GENOMIC DNA]</scope>
    <source>
        <strain evidence="1 2">AX-7</strain>
    </source>
</reference>
<evidence type="ECO:0000313" key="2">
    <source>
        <dbReference type="Proteomes" id="UP000287394"/>
    </source>
</evidence>